<dbReference type="Pfam" id="PF23493">
    <property type="entry name" value="CysS_C"/>
    <property type="match status" value="1"/>
</dbReference>
<dbReference type="InterPro" id="IPR036612">
    <property type="entry name" value="KH_dom_type_1_sf"/>
</dbReference>
<dbReference type="Gene3D" id="3.30.1370.10">
    <property type="entry name" value="K Homology domain, type 1"/>
    <property type="match status" value="1"/>
</dbReference>
<dbReference type="GO" id="GO:0003723">
    <property type="term" value="F:RNA binding"/>
    <property type="evidence" value="ECO:0007669"/>
    <property type="project" value="UniProtKB-UniRule"/>
</dbReference>
<evidence type="ECO:0000256" key="2">
    <source>
        <dbReference type="SAM" id="MobiDB-lite"/>
    </source>
</evidence>
<sequence>MDQQGAMSSQDQQNLAAMMWQMSMTSPMPPVPGMPSMPMWPNPPPMVSPWLTVRVDGLKFEYQLTEDDVRKVFSRYGEVVTVKMDREGTTSQVQFAQPHQAMAAQHDLDKKQLQGMSGAFLTVEFAYPQGYTAVPPSADPGLLQHMAASNPFMNPMMPGSGYPVAPAPTPSSPTPSPGGQPKKFTCKLEVGIENEGEFRVGSRVIQIARAIWQDPKFQEHGGKTRLRGKGIGGPHEGDEPLALCISCRDQTAFDKAVQYAETQLQKVHSDYKAFCQQHGKPVPDLEVKISKKGTFGPEVTKSVQPMNRGERPAGAPTDEEIERLIEERNDARKAANFKKADEVREHLKSRGVVLMDEKGAKGTFKGSEVTKWRFWKKCSAVVSVAIVACVAHGFEVFSEQQLLVLNDPTRVIDFNNSEYGSTHVDDYWAKIDLNYSPLEGWNLFRHVRIGCFLVQWASSLAYAERVGETLTATECVQFCNGTQAYLRLPLCRCGLDETALPMIEVQGECTTTAWEVYRQFDYRSSMSPSTYDVTRRLLYSIVTIRLPSPADPPLRNYIHAVNPLESRPQFDYDTRLDRMVFNAVWDFGKSRMVALSLSDWGGTLDLTVALWHSGTSGLEVQQSHFPIEDQIVANGELVRDGLASVEGLGTVDVLFGTYYTVVPAAWISSTQVVHVVVAIDIDMKRVLTSEVMPVTLMNLQMNSLTHELYGAGADLNDQYAYYHLCTAANLTQTFGGVTTVQVFVSCTLAELGGLPSEVNYMYLQSAAIDHQFNFAWFTFKEEPTGTPRILEYQHNSKDYLLWPQETLPDNAVFSSLIQTAPRIIFALYPPALQYARFNSAGTKLFLSFDVATLRGAVPIDTNGDDIPDFYNEADKATRGPCEDFIDRFTMILIPGSMCQWITDADFYVEIQLASTISPGDLARIKPGTVYRGQEARAGVYQFSQPSSDFAVVEAPLDIPTPRAEVGGLAYMDVCTELVLDGTQSRDHGFRGAFTWALSSTTPEKPEPHLRQLQQIVESAMAAEAPVAAQVIRIPPYLMQGNTTYNFSLTVQSFWNPALSDTTYYSVVVSPLPVPPMVIYGSYSRQLKVENSLTLVSEIFFEGCAEALGRGAVQYEWKVCKRNDTVPLLQDSIEGCRTWGSGINLEEVSGIFSRSLYVRPLALQPLETYIFTVHAQVTVNNLTETLQNAVSVEVEAVLGDLLVEYYGGNGFSTRRDRVIVVDFSESRDFSDPAGDLSTTTYTYSCQKEGRQEL</sequence>
<dbReference type="InterPro" id="IPR056411">
    <property type="entry name" value="CysS_C"/>
</dbReference>
<dbReference type="InterPro" id="IPR035979">
    <property type="entry name" value="RBD_domain_sf"/>
</dbReference>
<keyword evidence="1" id="KW-0694">RNA-binding</keyword>
<feature type="region of interest" description="Disordered" evidence="2">
    <location>
        <begin position="296"/>
        <end position="316"/>
    </location>
</feature>
<evidence type="ECO:0000256" key="1">
    <source>
        <dbReference type="PROSITE-ProRule" id="PRU00176"/>
    </source>
</evidence>
<organism evidence="4 5">
    <name type="scientific">Symbiodinium necroappetens</name>
    <dbReference type="NCBI Taxonomy" id="1628268"/>
    <lineage>
        <taxon>Eukaryota</taxon>
        <taxon>Sar</taxon>
        <taxon>Alveolata</taxon>
        <taxon>Dinophyceae</taxon>
        <taxon>Suessiales</taxon>
        <taxon>Symbiodiniaceae</taxon>
        <taxon>Symbiodinium</taxon>
    </lineage>
</organism>
<dbReference type="SUPFAM" id="SSF47323">
    <property type="entry name" value="Anticodon-binding domain of a subclass of class I aminoacyl-tRNA synthetases"/>
    <property type="match status" value="1"/>
</dbReference>
<dbReference type="Gene3D" id="1.20.120.1910">
    <property type="entry name" value="Cysteine-tRNA ligase, C-terminal anti-codon recognition domain"/>
    <property type="match status" value="1"/>
</dbReference>
<dbReference type="GO" id="GO:0006418">
    <property type="term" value="P:tRNA aminoacylation for protein translation"/>
    <property type="evidence" value="ECO:0007669"/>
    <property type="project" value="InterPro"/>
</dbReference>
<proteinExistence type="predicted"/>
<feature type="domain" description="RRM" evidence="3">
    <location>
        <begin position="51"/>
        <end position="128"/>
    </location>
</feature>
<protein>
    <submittedName>
        <fullName evidence="4">CysS protein</fullName>
    </submittedName>
</protein>
<dbReference type="GO" id="GO:0004812">
    <property type="term" value="F:aminoacyl-tRNA ligase activity"/>
    <property type="evidence" value="ECO:0007669"/>
    <property type="project" value="InterPro"/>
</dbReference>
<dbReference type="SUPFAM" id="SSF54928">
    <property type="entry name" value="RNA-binding domain, RBD"/>
    <property type="match status" value="1"/>
</dbReference>
<comment type="caution">
    <text evidence="4">The sequence shown here is derived from an EMBL/GenBank/DDBJ whole genome shotgun (WGS) entry which is preliminary data.</text>
</comment>
<evidence type="ECO:0000313" key="4">
    <source>
        <dbReference type="EMBL" id="CAE7543718.1"/>
    </source>
</evidence>
<dbReference type="SMART" id="SM00360">
    <property type="entry name" value="RRM"/>
    <property type="match status" value="1"/>
</dbReference>
<dbReference type="AlphaFoldDB" id="A0A812TN32"/>
<dbReference type="EMBL" id="CAJNJA010025474">
    <property type="protein sequence ID" value="CAE7543718.1"/>
    <property type="molecule type" value="Genomic_DNA"/>
</dbReference>
<dbReference type="InterPro" id="IPR000504">
    <property type="entry name" value="RRM_dom"/>
</dbReference>
<gene>
    <name evidence="4" type="primary">cysS</name>
    <name evidence="4" type="ORF">SNEC2469_LOCUS15650</name>
</gene>
<dbReference type="Gene3D" id="3.30.70.330">
    <property type="match status" value="1"/>
</dbReference>
<evidence type="ECO:0000313" key="5">
    <source>
        <dbReference type="Proteomes" id="UP000601435"/>
    </source>
</evidence>
<dbReference type="OrthoDB" id="434669at2759"/>
<dbReference type="InterPro" id="IPR009080">
    <property type="entry name" value="tRNAsynth_Ia_anticodon-bd"/>
</dbReference>
<dbReference type="InterPro" id="IPR012677">
    <property type="entry name" value="Nucleotide-bd_a/b_plait_sf"/>
</dbReference>
<dbReference type="GO" id="GO:0005524">
    <property type="term" value="F:ATP binding"/>
    <property type="evidence" value="ECO:0007669"/>
    <property type="project" value="InterPro"/>
</dbReference>
<dbReference type="PROSITE" id="PS50102">
    <property type="entry name" value="RRM"/>
    <property type="match status" value="1"/>
</dbReference>
<keyword evidence="5" id="KW-1185">Reference proteome</keyword>
<accession>A0A812TN32</accession>
<reference evidence="4" key="1">
    <citation type="submission" date="2021-02" db="EMBL/GenBank/DDBJ databases">
        <authorList>
            <person name="Dougan E. K."/>
            <person name="Rhodes N."/>
            <person name="Thang M."/>
            <person name="Chan C."/>
        </authorList>
    </citation>
    <scope>NUCLEOTIDE SEQUENCE</scope>
</reference>
<evidence type="ECO:0000259" key="3">
    <source>
        <dbReference type="PROSITE" id="PS50102"/>
    </source>
</evidence>
<name>A0A812TN32_9DINO</name>
<dbReference type="Proteomes" id="UP000601435">
    <property type="component" value="Unassembled WGS sequence"/>
</dbReference>